<dbReference type="Gene3D" id="1.10.443.10">
    <property type="entry name" value="Intergrase catalytic core"/>
    <property type="match status" value="1"/>
</dbReference>
<dbReference type="InterPro" id="IPR050808">
    <property type="entry name" value="Phage_Integrase"/>
</dbReference>
<feature type="region of interest" description="Disordered" evidence="5">
    <location>
        <begin position="1"/>
        <end position="23"/>
    </location>
</feature>
<dbReference type="PROSITE" id="PS51898">
    <property type="entry name" value="TYR_RECOMBINASE"/>
    <property type="match status" value="1"/>
</dbReference>
<dbReference type="InterPro" id="IPR038488">
    <property type="entry name" value="Integrase_DNA-bd_sf"/>
</dbReference>
<dbReference type="Proteomes" id="UP001169764">
    <property type="component" value="Unassembled WGS sequence"/>
</dbReference>
<evidence type="ECO:0000256" key="5">
    <source>
        <dbReference type="SAM" id="MobiDB-lite"/>
    </source>
</evidence>
<feature type="domain" description="Tyr recombinase" evidence="6">
    <location>
        <begin position="217"/>
        <end position="419"/>
    </location>
</feature>
<dbReference type="InterPro" id="IPR002104">
    <property type="entry name" value="Integrase_catalytic"/>
</dbReference>
<evidence type="ECO:0000256" key="3">
    <source>
        <dbReference type="ARBA" id="ARBA00023125"/>
    </source>
</evidence>
<protein>
    <submittedName>
        <fullName evidence="7">Tyrosine-type recombinase/integrase</fullName>
    </submittedName>
</protein>
<accession>A0ABT8Y768</accession>
<comment type="caution">
    <text evidence="7">The sequence shown here is derived from an EMBL/GenBank/DDBJ whole genome shotgun (WGS) entry which is preliminary data.</text>
</comment>
<evidence type="ECO:0000313" key="7">
    <source>
        <dbReference type="EMBL" id="MDO6413579.1"/>
    </source>
</evidence>
<reference evidence="7" key="1">
    <citation type="submission" date="2023-07" db="EMBL/GenBank/DDBJ databases">
        <authorList>
            <person name="Kim M."/>
        </authorList>
    </citation>
    <scope>NUCLEOTIDE SEQUENCE</scope>
    <source>
        <strain evidence="7">BIUV-7</strain>
    </source>
</reference>
<comment type="similarity">
    <text evidence="1">Belongs to the 'phage' integrase family.</text>
</comment>
<dbReference type="PANTHER" id="PTHR30629:SF2">
    <property type="entry name" value="PROPHAGE INTEGRASE INTS-RELATED"/>
    <property type="match status" value="1"/>
</dbReference>
<dbReference type="PANTHER" id="PTHR30629">
    <property type="entry name" value="PROPHAGE INTEGRASE"/>
    <property type="match status" value="1"/>
</dbReference>
<evidence type="ECO:0000256" key="2">
    <source>
        <dbReference type="ARBA" id="ARBA00022908"/>
    </source>
</evidence>
<evidence type="ECO:0000313" key="8">
    <source>
        <dbReference type="Proteomes" id="UP001169764"/>
    </source>
</evidence>
<dbReference type="Pfam" id="PF13356">
    <property type="entry name" value="Arm-DNA-bind_3"/>
    <property type="match status" value="1"/>
</dbReference>
<dbReference type="InterPro" id="IPR010998">
    <property type="entry name" value="Integrase_recombinase_N"/>
</dbReference>
<gene>
    <name evidence="7" type="ORF">Q4F19_04210</name>
</gene>
<dbReference type="InterPro" id="IPR011010">
    <property type="entry name" value="DNA_brk_join_enz"/>
</dbReference>
<keyword evidence="3" id="KW-0238">DNA-binding</keyword>
<dbReference type="Gene3D" id="1.10.150.130">
    <property type="match status" value="1"/>
</dbReference>
<keyword evidence="4" id="KW-0233">DNA recombination</keyword>
<dbReference type="CDD" id="cd00801">
    <property type="entry name" value="INT_P4_C"/>
    <property type="match status" value="1"/>
</dbReference>
<dbReference type="RefSeq" id="WP_303540149.1">
    <property type="nucleotide sequence ID" value="NZ_JAUOTP010000002.1"/>
</dbReference>
<dbReference type="Pfam" id="PF00589">
    <property type="entry name" value="Phage_integrase"/>
    <property type="match status" value="1"/>
</dbReference>
<proteinExistence type="inferred from homology"/>
<dbReference type="InterPro" id="IPR013762">
    <property type="entry name" value="Integrase-like_cat_sf"/>
</dbReference>
<dbReference type="InterPro" id="IPR025166">
    <property type="entry name" value="Integrase_DNA_bind_dom"/>
</dbReference>
<dbReference type="Gene3D" id="3.30.160.390">
    <property type="entry name" value="Integrase, DNA-binding domain"/>
    <property type="match status" value="1"/>
</dbReference>
<organism evidence="7 8">
    <name type="scientific">Sphingomonas natans</name>
    <dbReference type="NCBI Taxonomy" id="3063330"/>
    <lineage>
        <taxon>Bacteria</taxon>
        <taxon>Pseudomonadati</taxon>
        <taxon>Pseudomonadota</taxon>
        <taxon>Alphaproteobacteria</taxon>
        <taxon>Sphingomonadales</taxon>
        <taxon>Sphingomonadaceae</taxon>
        <taxon>Sphingomonas</taxon>
    </lineage>
</organism>
<name>A0ABT8Y768_9SPHN</name>
<keyword evidence="8" id="KW-1185">Reference proteome</keyword>
<dbReference type="EMBL" id="JAUOTP010000002">
    <property type="protein sequence ID" value="MDO6413579.1"/>
    <property type="molecule type" value="Genomic_DNA"/>
</dbReference>
<evidence type="ECO:0000256" key="4">
    <source>
        <dbReference type="ARBA" id="ARBA00023172"/>
    </source>
</evidence>
<feature type="compositionally biased region" description="Basic and acidic residues" evidence="5">
    <location>
        <begin position="12"/>
        <end position="23"/>
    </location>
</feature>
<evidence type="ECO:0000259" key="6">
    <source>
        <dbReference type="PROSITE" id="PS51898"/>
    </source>
</evidence>
<dbReference type="SUPFAM" id="SSF56349">
    <property type="entry name" value="DNA breaking-rejoining enzymes"/>
    <property type="match status" value="1"/>
</dbReference>
<evidence type="ECO:0000256" key="1">
    <source>
        <dbReference type="ARBA" id="ARBA00008857"/>
    </source>
</evidence>
<sequence>MAAARAFTARSVDSEKAADARREIGDPGCPGLLLIVQPNGKKSWAYRGRHAVTKRPVKKTFGSYPAHSLAEAREWAIGHRQARERGVDLDDDRQAKAVEETRQRDLLEERQTKTLNWFWDTYYDPRYVERLRDKRETRRLYDSHLRASLGSTCIFDIEHDDLAAIVEDVFGRAPAVSNRLLSLTKTMFKRAARELRAVTGLKVSPAEYLPRLHTQATRERVLDDRELAYFLQAIDSLAGAKSYVRTYTSITRLVLDTGVRISEAREAVWSEFDLDERTWLIPSERTKNHRPFLLTLPESVIYRLKVAKSAAKSPWVFPSSLEPRRCFNSVSKAQEVLWLRTRHIAAADGYALERWSAHDLRRSFRTGLRAIGHRQRLNHVLTTDLLEALLNHVSGASKAGVAGVYDRYEYAEQKREALQIWSTHIAKLAPREPSESGTKHTMQDGK</sequence>
<keyword evidence="2" id="KW-0229">DNA integration</keyword>